<organism evidence="1 2">
    <name type="scientific">Arthrobotrys conoides</name>
    <dbReference type="NCBI Taxonomy" id="74498"/>
    <lineage>
        <taxon>Eukaryota</taxon>
        <taxon>Fungi</taxon>
        <taxon>Dikarya</taxon>
        <taxon>Ascomycota</taxon>
        <taxon>Pezizomycotina</taxon>
        <taxon>Orbiliomycetes</taxon>
        <taxon>Orbiliales</taxon>
        <taxon>Orbiliaceae</taxon>
        <taxon>Arthrobotrys</taxon>
    </lineage>
</organism>
<evidence type="ECO:0000313" key="1">
    <source>
        <dbReference type="EMBL" id="KAK6504179.1"/>
    </source>
</evidence>
<gene>
    <name evidence="1" type="ORF">TWF506_002386</name>
</gene>
<accession>A0AAN8N769</accession>
<reference evidence="1 2" key="1">
    <citation type="submission" date="2019-10" db="EMBL/GenBank/DDBJ databases">
        <authorList>
            <person name="Palmer J.M."/>
        </authorList>
    </citation>
    <scope>NUCLEOTIDE SEQUENCE [LARGE SCALE GENOMIC DNA]</scope>
    <source>
        <strain evidence="1 2">TWF506</strain>
    </source>
</reference>
<comment type="caution">
    <text evidence="1">The sequence shown here is derived from an EMBL/GenBank/DDBJ whole genome shotgun (WGS) entry which is preliminary data.</text>
</comment>
<dbReference type="EMBL" id="JAVHJM010000010">
    <property type="protein sequence ID" value="KAK6504179.1"/>
    <property type="molecule type" value="Genomic_DNA"/>
</dbReference>
<keyword evidence="2" id="KW-1185">Reference proteome</keyword>
<protein>
    <submittedName>
        <fullName evidence="1">Uncharacterized protein</fullName>
    </submittedName>
</protein>
<proteinExistence type="predicted"/>
<sequence>MEVSGGNVIARPPSSVDLEVAIQIKEITAVVVGVTDLGMVKYVVVETKFAVVERTAVMATCCEGQTYPTWCSSGNYCTPTMCVPNGVTLCPGGQIGCYSGSKCCGGNKCIANDATCCDNGGSCPAGKWCCGDQTVGAVGPAAANPKTMTVVAGPSIAAKNISVKMASAAEMFFRALLDAVNKVGDALMASVFLPKASSFVLTPV</sequence>
<evidence type="ECO:0000313" key="2">
    <source>
        <dbReference type="Proteomes" id="UP001307849"/>
    </source>
</evidence>
<name>A0AAN8N769_9PEZI</name>
<dbReference type="Proteomes" id="UP001307849">
    <property type="component" value="Unassembled WGS sequence"/>
</dbReference>
<dbReference type="AlphaFoldDB" id="A0AAN8N769"/>